<dbReference type="SUPFAM" id="SSF52058">
    <property type="entry name" value="L domain-like"/>
    <property type="match status" value="1"/>
</dbReference>
<dbReference type="AlphaFoldDB" id="A0AAP0NDU4"/>
<evidence type="ECO:0000313" key="2">
    <source>
        <dbReference type="EMBL" id="KAK9270352.1"/>
    </source>
</evidence>
<comment type="caution">
    <text evidence="2">The sequence shown here is derived from an EMBL/GenBank/DDBJ whole genome shotgun (WGS) entry which is preliminary data.</text>
</comment>
<gene>
    <name evidence="2" type="ORF">L1049_025931</name>
</gene>
<feature type="domain" description="R13L1/DRL21-like LRR repeat region" evidence="1">
    <location>
        <begin position="2"/>
        <end position="105"/>
    </location>
</feature>
<dbReference type="Pfam" id="PF25019">
    <property type="entry name" value="LRR_R13L1-DRL21"/>
    <property type="match status" value="1"/>
</dbReference>
<reference evidence="2 3" key="1">
    <citation type="journal article" date="2024" name="Plant J.">
        <title>Genome sequences and population genomics reveal climatic adaptation and genomic divergence between two closely related sweetgum species.</title>
        <authorList>
            <person name="Xu W.Q."/>
            <person name="Ren C.Q."/>
            <person name="Zhang X.Y."/>
            <person name="Comes H.P."/>
            <person name="Liu X.H."/>
            <person name="Li Y.G."/>
            <person name="Kettle C.J."/>
            <person name="Jalonen R."/>
            <person name="Gaisberger H."/>
            <person name="Ma Y.Z."/>
            <person name="Qiu Y.X."/>
        </authorList>
    </citation>
    <scope>NUCLEOTIDE SEQUENCE [LARGE SCALE GENOMIC DNA]</scope>
    <source>
        <strain evidence="2">Hangzhou</strain>
    </source>
</reference>
<dbReference type="Proteomes" id="UP001415857">
    <property type="component" value="Unassembled WGS sequence"/>
</dbReference>
<dbReference type="PANTHER" id="PTHR47186">
    <property type="entry name" value="LEUCINE-RICH REPEAT-CONTAINING PROTEIN 57"/>
    <property type="match status" value="1"/>
</dbReference>
<sequence length="230" mass="26276">MKLQSLGLSWREDNEGKLERYSSRPAAERPNAFHHEERVLRWLQPNGILRRLSITGYSGITFPEWFNGVALPNLTEVVLINCRRCEVLPTLGQLPFLKVLIMQGMDAVVEIDSRFYGEGGDKRLFPSLKELTLRDFPSLRSWESIDLKEAFTCLERLSIIKCPEIHDSSVLHGNLAQTRHASVICNFNSSLIPNTMYEAKKLHTLNLLSLRDDFGIAFPTIIRVFNTSEC</sequence>
<evidence type="ECO:0000313" key="3">
    <source>
        <dbReference type="Proteomes" id="UP001415857"/>
    </source>
</evidence>
<keyword evidence="3" id="KW-1185">Reference proteome</keyword>
<dbReference type="EMBL" id="JBBPBK010000014">
    <property type="protein sequence ID" value="KAK9270352.1"/>
    <property type="molecule type" value="Genomic_DNA"/>
</dbReference>
<dbReference type="PANTHER" id="PTHR47186:SF3">
    <property type="entry name" value="OS09G0267800 PROTEIN"/>
    <property type="match status" value="1"/>
</dbReference>
<dbReference type="InterPro" id="IPR032675">
    <property type="entry name" value="LRR_dom_sf"/>
</dbReference>
<protein>
    <recommendedName>
        <fullName evidence="1">R13L1/DRL21-like LRR repeat region domain-containing protein</fullName>
    </recommendedName>
</protein>
<accession>A0AAP0NDU4</accession>
<dbReference type="InterPro" id="IPR056789">
    <property type="entry name" value="LRR_R13L1-DRL21"/>
</dbReference>
<evidence type="ECO:0000259" key="1">
    <source>
        <dbReference type="Pfam" id="PF25019"/>
    </source>
</evidence>
<name>A0AAP0NDU4_LIQFO</name>
<organism evidence="2 3">
    <name type="scientific">Liquidambar formosana</name>
    <name type="common">Formosan gum</name>
    <dbReference type="NCBI Taxonomy" id="63359"/>
    <lineage>
        <taxon>Eukaryota</taxon>
        <taxon>Viridiplantae</taxon>
        <taxon>Streptophyta</taxon>
        <taxon>Embryophyta</taxon>
        <taxon>Tracheophyta</taxon>
        <taxon>Spermatophyta</taxon>
        <taxon>Magnoliopsida</taxon>
        <taxon>eudicotyledons</taxon>
        <taxon>Gunneridae</taxon>
        <taxon>Pentapetalae</taxon>
        <taxon>Saxifragales</taxon>
        <taxon>Altingiaceae</taxon>
        <taxon>Liquidambar</taxon>
    </lineage>
</organism>
<dbReference type="Gene3D" id="3.80.10.10">
    <property type="entry name" value="Ribonuclease Inhibitor"/>
    <property type="match status" value="1"/>
</dbReference>
<proteinExistence type="predicted"/>